<name>A0ACB9ZUR4_CATRO</name>
<proteinExistence type="predicted"/>
<dbReference type="Proteomes" id="UP001060085">
    <property type="component" value="Linkage Group LG08"/>
</dbReference>
<organism evidence="1 2">
    <name type="scientific">Catharanthus roseus</name>
    <name type="common">Madagascar periwinkle</name>
    <name type="synonym">Vinca rosea</name>
    <dbReference type="NCBI Taxonomy" id="4058"/>
    <lineage>
        <taxon>Eukaryota</taxon>
        <taxon>Viridiplantae</taxon>
        <taxon>Streptophyta</taxon>
        <taxon>Embryophyta</taxon>
        <taxon>Tracheophyta</taxon>
        <taxon>Spermatophyta</taxon>
        <taxon>Magnoliopsida</taxon>
        <taxon>eudicotyledons</taxon>
        <taxon>Gunneridae</taxon>
        <taxon>Pentapetalae</taxon>
        <taxon>asterids</taxon>
        <taxon>lamiids</taxon>
        <taxon>Gentianales</taxon>
        <taxon>Apocynaceae</taxon>
        <taxon>Rauvolfioideae</taxon>
        <taxon>Vinceae</taxon>
        <taxon>Catharanthinae</taxon>
        <taxon>Catharanthus</taxon>
    </lineage>
</organism>
<gene>
    <name evidence="1" type="ORF">M9H77_37006</name>
</gene>
<evidence type="ECO:0000313" key="1">
    <source>
        <dbReference type="EMBL" id="KAI5651001.1"/>
    </source>
</evidence>
<reference evidence="2" key="1">
    <citation type="journal article" date="2023" name="Nat. Plants">
        <title>Single-cell RNA sequencing provides a high-resolution roadmap for understanding the multicellular compartmentation of specialized metabolism.</title>
        <authorList>
            <person name="Sun S."/>
            <person name="Shen X."/>
            <person name="Li Y."/>
            <person name="Li Y."/>
            <person name="Wang S."/>
            <person name="Li R."/>
            <person name="Zhang H."/>
            <person name="Shen G."/>
            <person name="Guo B."/>
            <person name="Wei J."/>
            <person name="Xu J."/>
            <person name="St-Pierre B."/>
            <person name="Chen S."/>
            <person name="Sun C."/>
        </authorList>
    </citation>
    <scope>NUCLEOTIDE SEQUENCE [LARGE SCALE GENOMIC DNA]</scope>
</reference>
<evidence type="ECO:0000313" key="2">
    <source>
        <dbReference type="Proteomes" id="UP001060085"/>
    </source>
</evidence>
<protein>
    <submittedName>
        <fullName evidence="1">Uncharacterized protein</fullName>
    </submittedName>
</protein>
<accession>A0ACB9ZUR4</accession>
<keyword evidence="2" id="KW-1185">Reference proteome</keyword>
<comment type="caution">
    <text evidence="1">The sequence shown here is derived from an EMBL/GenBank/DDBJ whole genome shotgun (WGS) entry which is preliminary data.</text>
</comment>
<dbReference type="EMBL" id="CM044708">
    <property type="protein sequence ID" value="KAI5651001.1"/>
    <property type="molecule type" value="Genomic_DNA"/>
</dbReference>
<sequence length="130" mass="15120">MELNSRKYERRYPEIYYPDLRELLDMSSLEKHEYIERNYHAFIDAGARKCLCNGNVLPKHYCQTNPNIIVKGIGIDGQTLEFNLYAENISVQIGNYMVKIPLIYQLENCGGDILENNFMLLYGPFTVTNT</sequence>